<proteinExistence type="predicted"/>
<dbReference type="AlphaFoldDB" id="A0AAV4EGK3"/>
<reference evidence="2 3" key="1">
    <citation type="journal article" date="2021" name="Elife">
        <title>Chloroplast acquisition without the gene transfer in kleptoplastic sea slugs, Plakobranchus ocellatus.</title>
        <authorList>
            <person name="Maeda T."/>
            <person name="Takahashi S."/>
            <person name="Yoshida T."/>
            <person name="Shimamura S."/>
            <person name="Takaki Y."/>
            <person name="Nagai Y."/>
            <person name="Toyoda A."/>
            <person name="Suzuki Y."/>
            <person name="Arimoto A."/>
            <person name="Ishii H."/>
            <person name="Satoh N."/>
            <person name="Nishiyama T."/>
            <person name="Hasebe M."/>
            <person name="Maruyama T."/>
            <person name="Minagawa J."/>
            <person name="Obokata J."/>
            <person name="Shigenobu S."/>
        </authorList>
    </citation>
    <scope>NUCLEOTIDE SEQUENCE [LARGE SCALE GENOMIC DNA]</scope>
</reference>
<gene>
    <name evidence="2" type="ORF">ElyMa_001816400</name>
</gene>
<evidence type="ECO:0000313" key="3">
    <source>
        <dbReference type="Proteomes" id="UP000762676"/>
    </source>
</evidence>
<keyword evidence="3" id="KW-1185">Reference proteome</keyword>
<organism evidence="2 3">
    <name type="scientific">Elysia marginata</name>
    <dbReference type="NCBI Taxonomy" id="1093978"/>
    <lineage>
        <taxon>Eukaryota</taxon>
        <taxon>Metazoa</taxon>
        <taxon>Spiralia</taxon>
        <taxon>Lophotrochozoa</taxon>
        <taxon>Mollusca</taxon>
        <taxon>Gastropoda</taxon>
        <taxon>Heterobranchia</taxon>
        <taxon>Euthyneura</taxon>
        <taxon>Panpulmonata</taxon>
        <taxon>Sacoglossa</taxon>
        <taxon>Placobranchoidea</taxon>
        <taxon>Plakobranchidae</taxon>
        <taxon>Elysia</taxon>
    </lineage>
</organism>
<evidence type="ECO:0000313" key="2">
    <source>
        <dbReference type="EMBL" id="GFR60218.1"/>
    </source>
</evidence>
<dbReference type="Gene3D" id="1.20.5.190">
    <property type="match status" value="1"/>
</dbReference>
<sequence length="202" mass="22909">MDTATASRPNSIDMVYTELLSFRKCVETNSSELKTKVDILESEVKTMKEDISQLKSRDEIHAMDVASLGETMQHFEGQAVLRGVVHPPAPSARPKIPLHRILVPVGTIVQRYLHRLLWYPHREVTETLSRPRYRLATLPSPTAPCRAHSQRVYNGRLLLRDGIKDVDMEVSVTRHARIEARRPLEPTTKTVSVSQILLDSVL</sequence>
<keyword evidence="1" id="KW-0175">Coiled coil</keyword>
<feature type="coiled-coil region" evidence="1">
    <location>
        <begin position="30"/>
        <end position="57"/>
    </location>
</feature>
<comment type="caution">
    <text evidence="2">The sequence shown here is derived from an EMBL/GenBank/DDBJ whole genome shotgun (WGS) entry which is preliminary data.</text>
</comment>
<name>A0AAV4EGK3_9GAST</name>
<dbReference type="EMBL" id="BMAT01003668">
    <property type="protein sequence ID" value="GFR60218.1"/>
    <property type="molecule type" value="Genomic_DNA"/>
</dbReference>
<evidence type="ECO:0000256" key="1">
    <source>
        <dbReference type="SAM" id="Coils"/>
    </source>
</evidence>
<dbReference type="Proteomes" id="UP000762676">
    <property type="component" value="Unassembled WGS sequence"/>
</dbReference>
<accession>A0AAV4EGK3</accession>
<protein>
    <submittedName>
        <fullName evidence="2">Uncharacterized protein</fullName>
    </submittedName>
</protein>